<dbReference type="PROSITE" id="PS01124">
    <property type="entry name" value="HTH_ARAC_FAMILY_2"/>
    <property type="match status" value="1"/>
</dbReference>
<dbReference type="InterPro" id="IPR018060">
    <property type="entry name" value="HTH_AraC"/>
</dbReference>
<accession>A0ABV3C5T1</accession>
<reference evidence="6 7" key="1">
    <citation type="submission" date="2024-06" db="EMBL/GenBank/DDBJ databases">
        <title>The Natural Products Discovery Center: Release of the First 8490 Sequenced Strains for Exploring Actinobacteria Biosynthetic Diversity.</title>
        <authorList>
            <person name="Kalkreuter E."/>
            <person name="Kautsar S.A."/>
            <person name="Yang D."/>
            <person name="Bader C.D."/>
            <person name="Teijaro C.N."/>
            <person name="Fluegel L."/>
            <person name="Davis C.M."/>
            <person name="Simpson J.R."/>
            <person name="Lauterbach L."/>
            <person name="Steele A.D."/>
            <person name="Gui C."/>
            <person name="Meng S."/>
            <person name="Li G."/>
            <person name="Viehrig K."/>
            <person name="Ye F."/>
            <person name="Su P."/>
            <person name="Kiefer A.F."/>
            <person name="Nichols A."/>
            <person name="Cepeda A.J."/>
            <person name="Yan W."/>
            <person name="Fan B."/>
            <person name="Jiang Y."/>
            <person name="Adhikari A."/>
            <person name="Zheng C.-J."/>
            <person name="Schuster L."/>
            <person name="Cowan T.M."/>
            <person name="Smanski M.J."/>
            <person name="Chevrette M.G."/>
            <person name="De Carvalho L.P.S."/>
            <person name="Shen B."/>
        </authorList>
    </citation>
    <scope>NUCLEOTIDE SEQUENCE [LARGE SCALE GENOMIC DNA]</scope>
    <source>
        <strain evidence="6 7">NPDC045974</strain>
    </source>
</reference>
<evidence type="ECO:0000313" key="6">
    <source>
        <dbReference type="EMBL" id="MEU7070096.1"/>
    </source>
</evidence>
<dbReference type="InterPro" id="IPR050204">
    <property type="entry name" value="AraC_XylS_family_regulators"/>
</dbReference>
<name>A0ABV3C5T1_9ACTN</name>
<evidence type="ECO:0000256" key="4">
    <source>
        <dbReference type="SAM" id="MobiDB-lite"/>
    </source>
</evidence>
<dbReference type="Pfam" id="PF12833">
    <property type="entry name" value="HTH_18"/>
    <property type="match status" value="1"/>
</dbReference>
<sequence length="333" mass="35543">MNKEGCSAADILKDETVRERRGALRGRISAAGITVQDILCCEDSPGFVGPGHADGYTVVLARSGGYLRRIAGEEFFVDASGGYLTRPGDEHRVAHPVGPGDRSTEIRLGAELFTDRFDGPPLSRRFTVTGATDVHHRALLAAARRGAEDFELVERLHHLLDDVAASAGHWRTDTGSRPAAARAHARLVRDVCAVLADGTPGLLLPLEELARAVGASPHHLSRVFSAVTGTTLTHHRNELRIRGVLHALEEGEASLRTLAHTYGFADQAHLTRVCRRHTGRVPSALRGVLADRAGMSNAPAWGAPQTGGGRRDPAGAAFPVRGLRAPRLPRGGT</sequence>
<dbReference type="PANTHER" id="PTHR46796">
    <property type="entry name" value="HTH-TYPE TRANSCRIPTIONAL ACTIVATOR RHAS-RELATED"/>
    <property type="match status" value="1"/>
</dbReference>
<organism evidence="6 7">
    <name type="scientific">Streptomyces narbonensis</name>
    <dbReference type="NCBI Taxonomy" id="67333"/>
    <lineage>
        <taxon>Bacteria</taxon>
        <taxon>Bacillati</taxon>
        <taxon>Actinomycetota</taxon>
        <taxon>Actinomycetes</taxon>
        <taxon>Kitasatosporales</taxon>
        <taxon>Streptomycetaceae</taxon>
        <taxon>Streptomyces</taxon>
    </lineage>
</organism>
<keyword evidence="2" id="KW-0238">DNA-binding</keyword>
<evidence type="ECO:0000256" key="1">
    <source>
        <dbReference type="ARBA" id="ARBA00023015"/>
    </source>
</evidence>
<gene>
    <name evidence="6" type="ORF">AB0A88_08120</name>
</gene>
<protein>
    <submittedName>
        <fullName evidence="6">Helix-turn-helix transcriptional regulator</fullName>
    </submittedName>
</protein>
<dbReference type="Gene3D" id="1.10.10.60">
    <property type="entry name" value="Homeodomain-like"/>
    <property type="match status" value="1"/>
</dbReference>
<dbReference type="EMBL" id="JBEZAE010000003">
    <property type="protein sequence ID" value="MEU7070096.1"/>
    <property type="molecule type" value="Genomic_DNA"/>
</dbReference>
<evidence type="ECO:0000313" key="7">
    <source>
        <dbReference type="Proteomes" id="UP001551329"/>
    </source>
</evidence>
<dbReference type="Proteomes" id="UP001551329">
    <property type="component" value="Unassembled WGS sequence"/>
</dbReference>
<evidence type="ECO:0000256" key="3">
    <source>
        <dbReference type="ARBA" id="ARBA00023163"/>
    </source>
</evidence>
<proteinExistence type="predicted"/>
<dbReference type="RefSeq" id="WP_358469694.1">
    <property type="nucleotide sequence ID" value="NZ_JBEZAE010000003.1"/>
</dbReference>
<evidence type="ECO:0000256" key="2">
    <source>
        <dbReference type="ARBA" id="ARBA00023125"/>
    </source>
</evidence>
<feature type="region of interest" description="Disordered" evidence="4">
    <location>
        <begin position="296"/>
        <end position="333"/>
    </location>
</feature>
<dbReference type="SUPFAM" id="SSF46689">
    <property type="entry name" value="Homeodomain-like"/>
    <property type="match status" value="1"/>
</dbReference>
<dbReference type="PANTHER" id="PTHR46796:SF2">
    <property type="entry name" value="TRANSCRIPTIONAL REGULATORY PROTEIN"/>
    <property type="match status" value="1"/>
</dbReference>
<comment type="caution">
    <text evidence="6">The sequence shown here is derived from an EMBL/GenBank/DDBJ whole genome shotgun (WGS) entry which is preliminary data.</text>
</comment>
<feature type="compositionally biased region" description="Low complexity" evidence="4">
    <location>
        <begin position="321"/>
        <end position="333"/>
    </location>
</feature>
<evidence type="ECO:0000259" key="5">
    <source>
        <dbReference type="PROSITE" id="PS01124"/>
    </source>
</evidence>
<dbReference type="SMART" id="SM00342">
    <property type="entry name" value="HTH_ARAC"/>
    <property type="match status" value="1"/>
</dbReference>
<keyword evidence="7" id="KW-1185">Reference proteome</keyword>
<feature type="domain" description="HTH araC/xylS-type" evidence="5">
    <location>
        <begin position="189"/>
        <end position="288"/>
    </location>
</feature>
<keyword evidence="1" id="KW-0805">Transcription regulation</keyword>
<dbReference type="InterPro" id="IPR009057">
    <property type="entry name" value="Homeodomain-like_sf"/>
</dbReference>
<keyword evidence="3" id="KW-0804">Transcription</keyword>